<dbReference type="EMBL" id="CYZI01000003">
    <property type="protein sequence ID" value="CUN87607.1"/>
    <property type="molecule type" value="Genomic_DNA"/>
</dbReference>
<feature type="transmembrane region" description="Helical" evidence="1">
    <location>
        <begin position="20"/>
        <end position="42"/>
    </location>
</feature>
<evidence type="ECO:0000313" key="2">
    <source>
        <dbReference type="EMBL" id="CUN87607.1"/>
    </source>
</evidence>
<evidence type="ECO:0000256" key="1">
    <source>
        <dbReference type="SAM" id="Phobius"/>
    </source>
</evidence>
<organism evidence="2 3">
    <name type="scientific">Phocaeicola vulgatus</name>
    <name type="common">Bacteroides vulgatus</name>
    <dbReference type="NCBI Taxonomy" id="821"/>
    <lineage>
        <taxon>Bacteria</taxon>
        <taxon>Pseudomonadati</taxon>
        <taxon>Bacteroidota</taxon>
        <taxon>Bacteroidia</taxon>
        <taxon>Bacteroidales</taxon>
        <taxon>Bacteroidaceae</taxon>
        <taxon>Phocaeicola</taxon>
    </lineage>
</organism>
<dbReference type="AlphaFoldDB" id="A0A174AGV1"/>
<accession>A0A174AGV1</accession>
<feature type="transmembrane region" description="Helical" evidence="1">
    <location>
        <begin position="54"/>
        <end position="73"/>
    </location>
</feature>
<dbReference type="Proteomes" id="UP000095333">
    <property type="component" value="Unassembled WGS sequence"/>
</dbReference>
<name>A0A174AGV1_PHOVU</name>
<dbReference type="RefSeq" id="WP_022400912.1">
    <property type="nucleotide sequence ID" value="NZ_CYZI01000003.1"/>
</dbReference>
<keyword evidence="1" id="KW-0812">Transmembrane</keyword>
<keyword evidence="1" id="KW-0472">Membrane</keyword>
<evidence type="ECO:0000313" key="3">
    <source>
        <dbReference type="Proteomes" id="UP000095333"/>
    </source>
</evidence>
<gene>
    <name evidence="2" type="ORF">ERS852457_00961</name>
</gene>
<keyword evidence="1" id="KW-1133">Transmembrane helix</keyword>
<sequence length="128" mass="14481">MNTVIRTLPQVQQAQADAWVYGAIVVVIALAIAILIANVINWRSDRKDYITRRIWFIAIGIIAPLGYWAYNMQIIVPKIQNAGFQNMFKETNLYVLLASIVCYTVVGVLLMFCFRNSKLGSILGKKKD</sequence>
<evidence type="ECO:0008006" key="4">
    <source>
        <dbReference type="Google" id="ProtNLM"/>
    </source>
</evidence>
<feature type="transmembrane region" description="Helical" evidence="1">
    <location>
        <begin position="93"/>
        <end position="114"/>
    </location>
</feature>
<protein>
    <recommendedName>
        <fullName evidence="4">Transmembrane protein</fullName>
    </recommendedName>
</protein>
<proteinExistence type="predicted"/>
<reference evidence="2 3" key="1">
    <citation type="submission" date="2015-09" db="EMBL/GenBank/DDBJ databases">
        <authorList>
            <consortium name="Pathogen Informatics"/>
        </authorList>
    </citation>
    <scope>NUCLEOTIDE SEQUENCE [LARGE SCALE GENOMIC DNA]</scope>
    <source>
        <strain evidence="2 3">2789STDY5834842</strain>
    </source>
</reference>